<dbReference type="InterPro" id="IPR033138">
    <property type="entry name" value="Cu_oxidase_CS"/>
</dbReference>
<keyword evidence="11" id="KW-0325">Glycoprotein</keyword>
<evidence type="ECO:0000256" key="3">
    <source>
        <dbReference type="ARBA" id="ARBA00004613"/>
    </source>
</evidence>
<evidence type="ECO:0000313" key="14">
    <source>
        <dbReference type="EMBL" id="KAG7450701.1"/>
    </source>
</evidence>
<evidence type="ECO:0000256" key="8">
    <source>
        <dbReference type="ARBA" id="ARBA00023002"/>
    </source>
</evidence>
<evidence type="ECO:0000256" key="5">
    <source>
        <dbReference type="ARBA" id="ARBA00012297"/>
    </source>
</evidence>
<keyword evidence="10" id="KW-1015">Disulfide bond</keyword>
<dbReference type="PANTHER" id="PTHR11709:SF394">
    <property type="entry name" value="FI03373P-RELATED"/>
    <property type="match status" value="1"/>
</dbReference>
<keyword evidence="9" id="KW-0186">Copper</keyword>
<comment type="caution">
    <text evidence="14">The sequence shown here is derived from an EMBL/GenBank/DDBJ whole genome shotgun (WGS) entry which is preliminary data.</text>
</comment>
<dbReference type="InterPro" id="IPR011707">
    <property type="entry name" value="Cu-oxidase-like_N"/>
</dbReference>
<dbReference type="EC" id="1.10.3.2" evidence="5"/>
<name>A0A9P7W3N3_9AGAR</name>
<evidence type="ECO:0000256" key="1">
    <source>
        <dbReference type="ARBA" id="ARBA00000349"/>
    </source>
</evidence>
<dbReference type="SUPFAM" id="SSF49503">
    <property type="entry name" value="Cupredoxins"/>
    <property type="match status" value="2"/>
</dbReference>
<dbReference type="AlphaFoldDB" id="A0A9P7W3N3"/>
<dbReference type="Gene3D" id="2.60.40.420">
    <property type="entry name" value="Cupredoxins - blue copper proteins"/>
    <property type="match status" value="2"/>
</dbReference>
<comment type="cofactor">
    <cofactor evidence="2">
        <name>Cu cation</name>
        <dbReference type="ChEBI" id="CHEBI:23378"/>
    </cofactor>
</comment>
<dbReference type="InterPro" id="IPR008972">
    <property type="entry name" value="Cupredoxin"/>
</dbReference>
<proteinExistence type="inferred from homology"/>
<dbReference type="InterPro" id="IPR001117">
    <property type="entry name" value="Cu-oxidase_2nd"/>
</dbReference>
<dbReference type="GO" id="GO:0005576">
    <property type="term" value="C:extracellular region"/>
    <property type="evidence" value="ECO:0007669"/>
    <property type="project" value="UniProtKB-SubCell"/>
</dbReference>
<comment type="catalytic activity">
    <reaction evidence="1">
        <text>4 hydroquinone + O2 = 4 benzosemiquinone + 2 H2O</text>
        <dbReference type="Rhea" id="RHEA:11276"/>
        <dbReference type="ChEBI" id="CHEBI:15377"/>
        <dbReference type="ChEBI" id="CHEBI:15379"/>
        <dbReference type="ChEBI" id="CHEBI:17594"/>
        <dbReference type="ChEBI" id="CHEBI:17977"/>
        <dbReference type="EC" id="1.10.3.2"/>
    </reaction>
</comment>
<keyword evidence="7" id="KW-0479">Metal-binding</keyword>
<dbReference type="Pfam" id="PF07732">
    <property type="entry name" value="Cu-oxidase_3"/>
    <property type="match status" value="1"/>
</dbReference>
<reference evidence="14" key="1">
    <citation type="submission" date="2020-11" db="EMBL/GenBank/DDBJ databases">
        <title>Adaptations for nitrogen fixation in a non-lichenized fungal sporocarp promotes dispersal by wood-feeding termites.</title>
        <authorList>
            <consortium name="DOE Joint Genome Institute"/>
            <person name="Koch R.A."/>
            <person name="Yoon G."/>
            <person name="Arayal U."/>
            <person name="Lail K."/>
            <person name="Amirebrahimi M."/>
            <person name="Labutti K."/>
            <person name="Lipzen A."/>
            <person name="Riley R."/>
            <person name="Barry K."/>
            <person name="Henrissat B."/>
            <person name="Grigoriev I.V."/>
            <person name="Herr J.R."/>
            <person name="Aime M.C."/>
        </authorList>
    </citation>
    <scope>NUCLEOTIDE SEQUENCE</scope>
    <source>
        <strain evidence="14">MCA 3950</strain>
    </source>
</reference>
<dbReference type="GeneID" id="66101180"/>
<evidence type="ECO:0000256" key="11">
    <source>
        <dbReference type="ARBA" id="ARBA00023180"/>
    </source>
</evidence>
<organism evidence="14 15">
    <name type="scientific">Guyanagaster necrorhizus</name>
    <dbReference type="NCBI Taxonomy" id="856835"/>
    <lineage>
        <taxon>Eukaryota</taxon>
        <taxon>Fungi</taxon>
        <taxon>Dikarya</taxon>
        <taxon>Basidiomycota</taxon>
        <taxon>Agaricomycotina</taxon>
        <taxon>Agaricomycetes</taxon>
        <taxon>Agaricomycetidae</taxon>
        <taxon>Agaricales</taxon>
        <taxon>Marasmiineae</taxon>
        <taxon>Physalacriaceae</taxon>
        <taxon>Guyanagaster</taxon>
    </lineage>
</organism>
<comment type="subcellular location">
    <subcellularLocation>
        <location evidence="3">Secreted</location>
    </subcellularLocation>
</comment>
<evidence type="ECO:0000259" key="13">
    <source>
        <dbReference type="Pfam" id="PF07732"/>
    </source>
</evidence>
<evidence type="ECO:0000259" key="12">
    <source>
        <dbReference type="Pfam" id="PF00394"/>
    </source>
</evidence>
<evidence type="ECO:0000313" key="15">
    <source>
        <dbReference type="Proteomes" id="UP000812287"/>
    </source>
</evidence>
<dbReference type="GO" id="GO:0005507">
    <property type="term" value="F:copper ion binding"/>
    <property type="evidence" value="ECO:0007669"/>
    <property type="project" value="InterPro"/>
</dbReference>
<comment type="similarity">
    <text evidence="4">Belongs to the multicopper oxidase family.</text>
</comment>
<evidence type="ECO:0000256" key="9">
    <source>
        <dbReference type="ARBA" id="ARBA00023008"/>
    </source>
</evidence>
<evidence type="ECO:0000256" key="6">
    <source>
        <dbReference type="ARBA" id="ARBA00022525"/>
    </source>
</evidence>
<keyword evidence="15" id="KW-1185">Reference proteome</keyword>
<dbReference type="Pfam" id="PF00394">
    <property type="entry name" value="Cu-oxidase"/>
    <property type="match status" value="1"/>
</dbReference>
<protein>
    <recommendedName>
        <fullName evidence="5">laccase</fullName>
        <ecNumber evidence="5">1.10.3.2</ecNumber>
    </recommendedName>
</protein>
<feature type="domain" description="Plastocyanin-like" evidence="13">
    <location>
        <begin position="94"/>
        <end position="165"/>
    </location>
</feature>
<dbReference type="Proteomes" id="UP000812287">
    <property type="component" value="Unassembled WGS sequence"/>
</dbReference>
<dbReference type="InterPro" id="IPR045087">
    <property type="entry name" value="Cu-oxidase_fam"/>
</dbReference>
<accession>A0A9P7W3N3</accession>
<dbReference type="EMBL" id="MU250526">
    <property type="protein sequence ID" value="KAG7450701.1"/>
    <property type="molecule type" value="Genomic_DNA"/>
</dbReference>
<dbReference type="PROSITE" id="PS00079">
    <property type="entry name" value="MULTICOPPER_OXIDASE1"/>
    <property type="match status" value="1"/>
</dbReference>
<dbReference type="PANTHER" id="PTHR11709">
    <property type="entry name" value="MULTI-COPPER OXIDASE"/>
    <property type="match status" value="1"/>
</dbReference>
<dbReference type="OrthoDB" id="2121828at2759"/>
<evidence type="ECO:0000256" key="7">
    <source>
        <dbReference type="ARBA" id="ARBA00022723"/>
    </source>
</evidence>
<gene>
    <name evidence="14" type="ORF">BT62DRAFT_1072736</name>
</gene>
<feature type="domain" description="Plastocyanin-like" evidence="12">
    <location>
        <begin position="184"/>
        <end position="243"/>
    </location>
</feature>
<evidence type="ECO:0000256" key="10">
    <source>
        <dbReference type="ARBA" id="ARBA00023157"/>
    </source>
</evidence>
<keyword evidence="6" id="KW-0964">Secreted</keyword>
<keyword evidence="8" id="KW-0560">Oxidoreductase</keyword>
<evidence type="ECO:0000256" key="2">
    <source>
        <dbReference type="ARBA" id="ARBA00001935"/>
    </source>
</evidence>
<dbReference type="RefSeq" id="XP_043044201.1">
    <property type="nucleotide sequence ID" value="XM_043178886.1"/>
</dbReference>
<evidence type="ECO:0000256" key="4">
    <source>
        <dbReference type="ARBA" id="ARBA00010609"/>
    </source>
</evidence>
<dbReference type="GO" id="GO:0052716">
    <property type="term" value="F:hydroquinone:oxygen oxidoreductase activity"/>
    <property type="evidence" value="ECO:0007669"/>
    <property type="project" value="UniProtKB-EC"/>
</dbReference>
<sequence length="350" mass="39143">MNGVEFVPPTVPVLLQILSGAQRAQDLSPPGLPLRKTIEINLFGGNEIGGSLKVPFVRRTTAFILMRQRMILPIRFLRVKITDYGTSLIVFKAMNNHTMALDTSIHWHGTNFEDGSASVTQCPIAQNKSLMYNFHVPDQAGTFWYHSHLVVRYCDGLARPFIVYDGVDGQNDPHRALCDVDEETTIIVLSDWYHDTTPAPMATKVGPKSNSTLINGMGRFFEDPTGPLSVITVAPKRRYRSLLYDALQARYRSWRSRGNVGNEMTVYFGVSNVLDKCLVCPGSVLRTTVTFPQHFESGTQTPFPVKAESQGILDSKCWLTPKYIGSCLAVRSAVMSRKISLLRKIHNHAR</sequence>